<dbReference type="InterPro" id="IPR002539">
    <property type="entry name" value="MaoC-like_dom"/>
</dbReference>
<evidence type="ECO:0000259" key="1">
    <source>
        <dbReference type="Pfam" id="PF01575"/>
    </source>
</evidence>
<dbReference type="InterPro" id="IPR029069">
    <property type="entry name" value="HotDog_dom_sf"/>
</dbReference>
<sequence length="151" mass="16105">MTMHLMKDGWIGVVNGRPQVGASAERSRRTRPQDIDAFAEMTGDRNPLHYDKALAEASVFGKLIVQGGVTSGILNAVVAEDLPGPGSVFLEVSWKFVKAVGVGELITGRVEVKEVRADKPITKLETSVRNEGGEICLTGTATVFTVPLAKA</sequence>
<keyword evidence="3" id="KW-1185">Reference proteome</keyword>
<dbReference type="EMBL" id="RQXT01000084">
    <property type="protein sequence ID" value="RRH88801.1"/>
    <property type="molecule type" value="Genomic_DNA"/>
</dbReference>
<protein>
    <submittedName>
        <fullName evidence="2">MaoC family dehydratase</fullName>
    </submittedName>
</protein>
<evidence type="ECO:0000313" key="3">
    <source>
        <dbReference type="Proteomes" id="UP000273786"/>
    </source>
</evidence>
<feature type="domain" description="MaoC-like" evidence="1">
    <location>
        <begin position="23"/>
        <end position="127"/>
    </location>
</feature>
<gene>
    <name evidence="2" type="ORF">EH240_34825</name>
</gene>
<dbReference type="PANTHER" id="PTHR43437:SF3">
    <property type="entry name" value="HYDROXYACYL-THIOESTER DEHYDRATASE TYPE 2, MITOCHONDRIAL"/>
    <property type="match status" value="1"/>
</dbReference>
<dbReference type="RefSeq" id="WP_125006887.1">
    <property type="nucleotide sequence ID" value="NZ_RQXT01000084.1"/>
</dbReference>
<dbReference type="AlphaFoldDB" id="A0A3P3ERB6"/>
<dbReference type="OrthoDB" id="9800237at2"/>
<dbReference type="PANTHER" id="PTHR43437">
    <property type="entry name" value="HYDROXYACYL-THIOESTER DEHYDRATASE TYPE 2, MITOCHONDRIAL-RELATED"/>
    <property type="match status" value="1"/>
</dbReference>
<dbReference type="InterPro" id="IPR050965">
    <property type="entry name" value="UPF0336/Enoyl-CoA_hydratase"/>
</dbReference>
<dbReference type="Pfam" id="PF01575">
    <property type="entry name" value="MaoC_dehydratas"/>
    <property type="match status" value="1"/>
</dbReference>
<evidence type="ECO:0000313" key="2">
    <source>
        <dbReference type="EMBL" id="RRH88801.1"/>
    </source>
</evidence>
<accession>A0A3P3ERB6</accession>
<proteinExistence type="predicted"/>
<name>A0A3P3ERB6_9HYPH</name>
<dbReference type="SUPFAM" id="SSF54637">
    <property type="entry name" value="Thioesterase/thiol ester dehydrase-isomerase"/>
    <property type="match status" value="1"/>
</dbReference>
<reference evidence="2 3" key="1">
    <citation type="submission" date="2018-11" db="EMBL/GenBank/DDBJ databases">
        <title>the genome of Mesorhizobium tamadayense DSM 28320.</title>
        <authorList>
            <person name="Gao J."/>
        </authorList>
    </citation>
    <scope>NUCLEOTIDE SEQUENCE [LARGE SCALE GENOMIC DNA]</scope>
    <source>
        <strain evidence="2 3">DSM 28320</strain>
    </source>
</reference>
<dbReference type="GO" id="GO:0006633">
    <property type="term" value="P:fatty acid biosynthetic process"/>
    <property type="evidence" value="ECO:0007669"/>
    <property type="project" value="TreeGrafter"/>
</dbReference>
<dbReference type="Gene3D" id="3.10.129.10">
    <property type="entry name" value="Hotdog Thioesterase"/>
    <property type="match status" value="1"/>
</dbReference>
<dbReference type="Proteomes" id="UP000273786">
    <property type="component" value="Unassembled WGS sequence"/>
</dbReference>
<comment type="caution">
    <text evidence="2">The sequence shown here is derived from an EMBL/GenBank/DDBJ whole genome shotgun (WGS) entry which is preliminary data.</text>
</comment>
<dbReference type="CDD" id="cd03449">
    <property type="entry name" value="R_hydratase"/>
    <property type="match status" value="1"/>
</dbReference>
<organism evidence="2 3">
    <name type="scientific">Mesorhizobium tamadayense</name>
    <dbReference type="NCBI Taxonomy" id="425306"/>
    <lineage>
        <taxon>Bacteria</taxon>
        <taxon>Pseudomonadati</taxon>
        <taxon>Pseudomonadota</taxon>
        <taxon>Alphaproteobacteria</taxon>
        <taxon>Hyphomicrobiales</taxon>
        <taxon>Phyllobacteriaceae</taxon>
        <taxon>Mesorhizobium</taxon>
    </lineage>
</organism>
<dbReference type="GO" id="GO:0019171">
    <property type="term" value="F:(3R)-hydroxyacyl-[acyl-carrier-protein] dehydratase activity"/>
    <property type="evidence" value="ECO:0007669"/>
    <property type="project" value="TreeGrafter"/>
</dbReference>